<gene>
    <name evidence="2" type="ORF">EDS130_LOCUS8329</name>
    <name evidence="3" type="ORF">XAT740_LOCUS37290</name>
</gene>
<dbReference type="OrthoDB" id="10057558at2759"/>
<evidence type="ECO:0000313" key="4">
    <source>
        <dbReference type="Proteomes" id="UP000663828"/>
    </source>
</evidence>
<keyword evidence="1" id="KW-0812">Transmembrane</keyword>
<dbReference type="EMBL" id="CAJNOR010003905">
    <property type="protein sequence ID" value="CAF1458351.1"/>
    <property type="molecule type" value="Genomic_DNA"/>
</dbReference>
<evidence type="ECO:0000256" key="1">
    <source>
        <dbReference type="SAM" id="Phobius"/>
    </source>
</evidence>
<organism evidence="3 4">
    <name type="scientific">Adineta ricciae</name>
    <name type="common">Rotifer</name>
    <dbReference type="NCBI Taxonomy" id="249248"/>
    <lineage>
        <taxon>Eukaryota</taxon>
        <taxon>Metazoa</taxon>
        <taxon>Spiralia</taxon>
        <taxon>Gnathifera</taxon>
        <taxon>Rotifera</taxon>
        <taxon>Eurotatoria</taxon>
        <taxon>Bdelloidea</taxon>
        <taxon>Adinetida</taxon>
        <taxon>Adinetidae</taxon>
        <taxon>Adineta</taxon>
    </lineage>
</organism>
<dbReference type="AlphaFoldDB" id="A0A815Q6Q1"/>
<evidence type="ECO:0000313" key="3">
    <source>
        <dbReference type="EMBL" id="CAF1458351.1"/>
    </source>
</evidence>
<dbReference type="Proteomes" id="UP000663828">
    <property type="component" value="Unassembled WGS sequence"/>
</dbReference>
<reference evidence="3" key="1">
    <citation type="submission" date="2021-02" db="EMBL/GenBank/DDBJ databases">
        <authorList>
            <person name="Nowell W R."/>
        </authorList>
    </citation>
    <scope>NUCLEOTIDE SEQUENCE</scope>
</reference>
<dbReference type="Proteomes" id="UP000663852">
    <property type="component" value="Unassembled WGS sequence"/>
</dbReference>
<evidence type="ECO:0000313" key="2">
    <source>
        <dbReference type="EMBL" id="CAF0871796.1"/>
    </source>
</evidence>
<keyword evidence="1" id="KW-0472">Membrane</keyword>
<keyword evidence="1" id="KW-1133">Transmembrane helix</keyword>
<accession>A0A815Q6Q1</accession>
<feature type="transmembrane region" description="Helical" evidence="1">
    <location>
        <begin position="7"/>
        <end position="25"/>
    </location>
</feature>
<keyword evidence="4" id="KW-1185">Reference proteome</keyword>
<sequence>MQSKTRLVSIIVGSSIAVAFILYVVSNALPEWSKISDGSNNTSKFGLWQACLSIIGVTVCSDIKCPEADGNTSFCRKVLTGRAFMTLACILSGICAICLIVYAAVSDKVPNIVLIASKVLAFITLIMGIIGVGVGGSISQTLNETFGRYSLGASAIVGIIAVIINLGGAIASLFIQ</sequence>
<feature type="transmembrane region" description="Helical" evidence="1">
    <location>
        <begin position="111"/>
        <end position="138"/>
    </location>
</feature>
<name>A0A815Q6Q1_ADIRI</name>
<feature type="transmembrane region" description="Helical" evidence="1">
    <location>
        <begin position="150"/>
        <end position="175"/>
    </location>
</feature>
<comment type="caution">
    <text evidence="3">The sequence shown here is derived from an EMBL/GenBank/DDBJ whole genome shotgun (WGS) entry which is preliminary data.</text>
</comment>
<feature type="transmembrane region" description="Helical" evidence="1">
    <location>
        <begin position="84"/>
        <end position="105"/>
    </location>
</feature>
<proteinExistence type="predicted"/>
<dbReference type="Gene3D" id="1.20.140.150">
    <property type="match status" value="1"/>
</dbReference>
<protein>
    <submittedName>
        <fullName evidence="3">Uncharacterized protein</fullName>
    </submittedName>
</protein>
<dbReference type="EMBL" id="CAJNOJ010000026">
    <property type="protein sequence ID" value="CAF0871796.1"/>
    <property type="molecule type" value="Genomic_DNA"/>
</dbReference>